<dbReference type="PROSITE" id="PS50110">
    <property type="entry name" value="RESPONSE_REGULATORY"/>
    <property type="match status" value="1"/>
</dbReference>
<dbReference type="SMART" id="SM00862">
    <property type="entry name" value="Trans_reg_C"/>
    <property type="match status" value="1"/>
</dbReference>
<dbReference type="InterPro" id="IPR036388">
    <property type="entry name" value="WH-like_DNA-bd_sf"/>
</dbReference>
<dbReference type="Gene3D" id="1.10.10.10">
    <property type="entry name" value="Winged helix-like DNA-binding domain superfamily/Winged helix DNA-binding domain"/>
    <property type="match status" value="1"/>
</dbReference>
<dbReference type="CDD" id="cd17534">
    <property type="entry name" value="REC_DC-like"/>
    <property type="match status" value="1"/>
</dbReference>
<gene>
    <name evidence="10" type="ORF">Dace_0960</name>
</gene>
<dbReference type="GO" id="GO:0005829">
    <property type="term" value="C:cytosol"/>
    <property type="evidence" value="ECO:0007669"/>
    <property type="project" value="TreeGrafter"/>
</dbReference>
<dbReference type="SUPFAM" id="SSF52172">
    <property type="entry name" value="CheY-like"/>
    <property type="match status" value="1"/>
</dbReference>
<evidence type="ECO:0000259" key="9">
    <source>
        <dbReference type="PROSITE" id="PS51755"/>
    </source>
</evidence>
<dbReference type="InterPro" id="IPR011006">
    <property type="entry name" value="CheY-like_superfamily"/>
</dbReference>
<dbReference type="PANTHER" id="PTHR48111">
    <property type="entry name" value="REGULATOR OF RPOS"/>
    <property type="match status" value="1"/>
</dbReference>
<evidence type="ECO:0000256" key="4">
    <source>
        <dbReference type="ARBA" id="ARBA00023125"/>
    </source>
</evidence>
<keyword evidence="1 6" id="KW-0597">Phosphoprotein</keyword>
<keyword evidence="5" id="KW-0804">Transcription</keyword>
<accession>Q1JX41</accession>
<dbReference type="GO" id="GO:0000976">
    <property type="term" value="F:transcription cis-regulatory region binding"/>
    <property type="evidence" value="ECO:0007669"/>
    <property type="project" value="TreeGrafter"/>
</dbReference>
<dbReference type="SUPFAM" id="SSF46894">
    <property type="entry name" value="C-terminal effector domain of the bipartite response regulators"/>
    <property type="match status" value="1"/>
</dbReference>
<evidence type="ECO:0000313" key="11">
    <source>
        <dbReference type="Proteomes" id="UP000005695"/>
    </source>
</evidence>
<evidence type="ECO:0000256" key="2">
    <source>
        <dbReference type="ARBA" id="ARBA00023012"/>
    </source>
</evidence>
<name>Q1JX41_DESA6</name>
<keyword evidence="11" id="KW-1185">Reference proteome</keyword>
<dbReference type="InterPro" id="IPR039420">
    <property type="entry name" value="WalR-like"/>
</dbReference>
<dbReference type="OrthoDB" id="9790791at2"/>
<dbReference type="RefSeq" id="WP_006002062.1">
    <property type="nucleotide sequence ID" value="NZ_AAEW02000017.1"/>
</dbReference>
<dbReference type="CDD" id="cd00383">
    <property type="entry name" value="trans_reg_C"/>
    <property type="match status" value="1"/>
</dbReference>
<feature type="DNA-binding region" description="OmpR/PhoB-type" evidence="7">
    <location>
        <begin position="130"/>
        <end position="229"/>
    </location>
</feature>
<keyword evidence="3" id="KW-0805">Transcription regulation</keyword>
<dbReference type="InterPro" id="IPR001867">
    <property type="entry name" value="OmpR/PhoB-type_DNA-bd"/>
</dbReference>
<proteinExistence type="predicted"/>
<evidence type="ECO:0000256" key="1">
    <source>
        <dbReference type="ARBA" id="ARBA00022553"/>
    </source>
</evidence>
<feature type="domain" description="Response regulatory" evidence="8">
    <location>
        <begin position="3"/>
        <end position="118"/>
    </location>
</feature>
<dbReference type="EMBL" id="AAEW02000017">
    <property type="protein sequence ID" value="EAT14821.1"/>
    <property type="molecule type" value="Genomic_DNA"/>
</dbReference>
<dbReference type="GO" id="GO:0000156">
    <property type="term" value="F:phosphorelay response regulator activity"/>
    <property type="evidence" value="ECO:0007669"/>
    <property type="project" value="TreeGrafter"/>
</dbReference>
<evidence type="ECO:0000256" key="7">
    <source>
        <dbReference type="PROSITE-ProRule" id="PRU01091"/>
    </source>
</evidence>
<sequence>MNKILIVEDELLIANYICDVLSSEGYKVVGIARDHNEALTLFKKKTPTLVCMDISLKDERDGIALAAQMREIGPFALIYLTAYGDRDNVRRAQQTEPFGFLVKPVTDQTILATVATAMGNDPHINVYEAEQIFRICCSDCEPFVVDCASGKLVVESEEIRLTPKESQMLGFLLSHQGEIIPFSKVKTKVWRDYSVSETSLKTLLWRLRSKLPDRNLIKTIPGFGYCIDAPIEKVTKV</sequence>
<dbReference type="Gene3D" id="3.40.50.2300">
    <property type="match status" value="1"/>
</dbReference>
<dbReference type="GO" id="GO:0006355">
    <property type="term" value="P:regulation of DNA-templated transcription"/>
    <property type="evidence" value="ECO:0007669"/>
    <property type="project" value="InterPro"/>
</dbReference>
<dbReference type="InterPro" id="IPR001789">
    <property type="entry name" value="Sig_transdc_resp-reg_receiver"/>
</dbReference>
<protein>
    <submittedName>
        <fullName evidence="10">Two component transcriptional regulator, winged helix family</fullName>
    </submittedName>
</protein>
<dbReference type="GO" id="GO:0032993">
    <property type="term" value="C:protein-DNA complex"/>
    <property type="evidence" value="ECO:0007669"/>
    <property type="project" value="TreeGrafter"/>
</dbReference>
<dbReference type="InterPro" id="IPR016032">
    <property type="entry name" value="Sig_transdc_resp-reg_C-effctor"/>
</dbReference>
<evidence type="ECO:0000313" key="10">
    <source>
        <dbReference type="EMBL" id="EAT14821.1"/>
    </source>
</evidence>
<keyword evidence="2" id="KW-0902">Two-component regulatory system</keyword>
<reference evidence="10" key="1">
    <citation type="submission" date="2006-05" db="EMBL/GenBank/DDBJ databases">
        <title>Annotation of the draft genome assembly of Desulfuromonas acetoxidans DSM 684.</title>
        <authorList>
            <consortium name="US DOE Joint Genome Institute (JGI-ORNL)"/>
            <person name="Larimer F."/>
            <person name="Land M."/>
            <person name="Hauser L."/>
        </authorList>
    </citation>
    <scope>NUCLEOTIDE SEQUENCE [LARGE SCALE GENOMIC DNA]</scope>
    <source>
        <strain evidence="10">DSM 684</strain>
    </source>
</reference>
<dbReference type="Proteomes" id="UP000005695">
    <property type="component" value="Unassembled WGS sequence"/>
</dbReference>
<dbReference type="Pfam" id="PF00072">
    <property type="entry name" value="Response_reg"/>
    <property type="match status" value="1"/>
</dbReference>
<reference evidence="10" key="2">
    <citation type="submission" date="2006-05" db="EMBL/GenBank/DDBJ databases">
        <title>Sequencing of the draft genome and assembly of Desulfuromonas acetoxidans DSM 684.</title>
        <authorList>
            <consortium name="US DOE Joint Genome Institute (JGI-PGF)"/>
            <person name="Copeland A."/>
            <person name="Lucas S."/>
            <person name="Lapidus A."/>
            <person name="Barry K."/>
            <person name="Detter J.C."/>
            <person name="Glavina del Rio T."/>
            <person name="Hammon N."/>
            <person name="Israni S."/>
            <person name="Dalin E."/>
            <person name="Tice H."/>
            <person name="Bruce D."/>
            <person name="Pitluck S."/>
            <person name="Richardson P."/>
        </authorList>
    </citation>
    <scope>NUCLEOTIDE SEQUENCE [LARGE SCALE GENOMIC DNA]</scope>
    <source>
        <strain evidence="10">DSM 684</strain>
    </source>
</reference>
<feature type="domain" description="OmpR/PhoB-type" evidence="9">
    <location>
        <begin position="130"/>
        <end position="229"/>
    </location>
</feature>
<dbReference type="AlphaFoldDB" id="Q1JX41"/>
<dbReference type="PANTHER" id="PTHR48111:SF1">
    <property type="entry name" value="TWO-COMPONENT RESPONSE REGULATOR ORR33"/>
    <property type="match status" value="1"/>
</dbReference>
<keyword evidence="4 7" id="KW-0238">DNA-binding</keyword>
<dbReference type="PROSITE" id="PS51755">
    <property type="entry name" value="OMPR_PHOB"/>
    <property type="match status" value="1"/>
</dbReference>
<organism evidence="10 11">
    <name type="scientific">Desulfuromonas acetoxidans (strain DSM 684 / 11070)</name>
    <dbReference type="NCBI Taxonomy" id="281689"/>
    <lineage>
        <taxon>Bacteria</taxon>
        <taxon>Pseudomonadati</taxon>
        <taxon>Thermodesulfobacteriota</taxon>
        <taxon>Desulfuromonadia</taxon>
        <taxon>Desulfuromonadales</taxon>
        <taxon>Desulfuromonadaceae</taxon>
        <taxon>Desulfuromonas</taxon>
    </lineage>
</organism>
<dbReference type="SMART" id="SM00448">
    <property type="entry name" value="REC"/>
    <property type="match status" value="1"/>
</dbReference>
<evidence type="ECO:0000256" key="5">
    <source>
        <dbReference type="ARBA" id="ARBA00023163"/>
    </source>
</evidence>
<comment type="caution">
    <text evidence="10">The sequence shown here is derived from an EMBL/GenBank/DDBJ whole genome shotgun (WGS) entry which is preliminary data.</text>
</comment>
<evidence type="ECO:0000259" key="8">
    <source>
        <dbReference type="PROSITE" id="PS50110"/>
    </source>
</evidence>
<dbReference type="Pfam" id="PF00486">
    <property type="entry name" value="Trans_reg_C"/>
    <property type="match status" value="1"/>
</dbReference>
<feature type="modified residue" description="4-aspartylphosphate" evidence="6">
    <location>
        <position position="53"/>
    </location>
</feature>
<evidence type="ECO:0000256" key="6">
    <source>
        <dbReference type="PROSITE-ProRule" id="PRU00169"/>
    </source>
</evidence>
<evidence type="ECO:0000256" key="3">
    <source>
        <dbReference type="ARBA" id="ARBA00023015"/>
    </source>
</evidence>